<dbReference type="InterPro" id="IPR010985">
    <property type="entry name" value="Ribbon_hlx_hlx"/>
</dbReference>
<protein>
    <recommendedName>
        <fullName evidence="1">Antitoxin FitA-like ribbon-helix-helix domain-containing protein</fullName>
    </recommendedName>
</protein>
<dbReference type="GO" id="GO:0006355">
    <property type="term" value="P:regulation of DNA-templated transcription"/>
    <property type="evidence" value="ECO:0007669"/>
    <property type="project" value="InterPro"/>
</dbReference>
<keyword evidence="3" id="KW-1185">Reference proteome</keyword>
<organism evidence="2 3">
    <name type="scientific">Mangrovactinospora gilvigrisea</name>
    <dbReference type="NCBI Taxonomy" id="1428644"/>
    <lineage>
        <taxon>Bacteria</taxon>
        <taxon>Bacillati</taxon>
        <taxon>Actinomycetota</taxon>
        <taxon>Actinomycetes</taxon>
        <taxon>Kitasatosporales</taxon>
        <taxon>Streptomycetaceae</taxon>
        <taxon>Mangrovactinospora</taxon>
    </lineage>
</organism>
<dbReference type="OrthoDB" id="7107936at2"/>
<reference evidence="2 3" key="1">
    <citation type="submission" date="2016-10" db="EMBL/GenBank/DDBJ databases">
        <title>Genome sequence of Streptomyces gilvigriseus MUSC 26.</title>
        <authorList>
            <person name="Lee L.-H."/>
            <person name="Ser H.-L."/>
        </authorList>
    </citation>
    <scope>NUCLEOTIDE SEQUENCE [LARGE SCALE GENOMIC DNA]</scope>
    <source>
        <strain evidence="2 3">MUSC 26</strain>
    </source>
</reference>
<dbReference type="Pfam" id="PF22513">
    <property type="entry name" value="FitA-like_RHH"/>
    <property type="match status" value="1"/>
</dbReference>
<accession>A0A1J7B9P4</accession>
<feature type="domain" description="Antitoxin FitA-like ribbon-helix-helix" evidence="1">
    <location>
        <begin position="2"/>
        <end position="37"/>
    </location>
</feature>
<gene>
    <name evidence="2" type="ORF">BIV57_22230</name>
</gene>
<proteinExistence type="predicted"/>
<comment type="caution">
    <text evidence="2">The sequence shown here is derived from an EMBL/GenBank/DDBJ whole genome shotgun (WGS) entry which is preliminary data.</text>
</comment>
<evidence type="ECO:0000313" key="3">
    <source>
        <dbReference type="Proteomes" id="UP000243342"/>
    </source>
</evidence>
<sequence>MATIQIRNLSESSYETMKRRAERAGQSLQEYMRALVEGEAAALTMDEALERTRELAKGSAITRDEIVEAVRADREARA</sequence>
<name>A0A1J7B9P4_9ACTN</name>
<dbReference type="RefSeq" id="WP_071658727.1">
    <property type="nucleotide sequence ID" value="NZ_MLCF01000163.1"/>
</dbReference>
<evidence type="ECO:0000313" key="2">
    <source>
        <dbReference type="EMBL" id="OIV35317.1"/>
    </source>
</evidence>
<evidence type="ECO:0000259" key="1">
    <source>
        <dbReference type="Pfam" id="PF22513"/>
    </source>
</evidence>
<dbReference type="EMBL" id="MLCF01000163">
    <property type="protein sequence ID" value="OIV35317.1"/>
    <property type="molecule type" value="Genomic_DNA"/>
</dbReference>
<dbReference type="SUPFAM" id="SSF47598">
    <property type="entry name" value="Ribbon-helix-helix"/>
    <property type="match status" value="1"/>
</dbReference>
<dbReference type="AlphaFoldDB" id="A0A1J7B9P4"/>
<dbReference type="InterPro" id="IPR053853">
    <property type="entry name" value="FitA-like_RHH"/>
</dbReference>
<dbReference type="Proteomes" id="UP000243342">
    <property type="component" value="Unassembled WGS sequence"/>
</dbReference>